<proteinExistence type="predicted"/>
<keyword evidence="1 6" id="KW-0645">Protease</keyword>
<dbReference type="Proteomes" id="UP001183648">
    <property type="component" value="Unassembled WGS sequence"/>
</dbReference>
<dbReference type="GO" id="GO:0006508">
    <property type="term" value="P:proteolysis"/>
    <property type="evidence" value="ECO:0007669"/>
    <property type="project" value="UniProtKB-KW"/>
</dbReference>
<dbReference type="InterPro" id="IPR001478">
    <property type="entry name" value="PDZ"/>
</dbReference>
<dbReference type="PANTHER" id="PTHR43343">
    <property type="entry name" value="PEPTIDASE S12"/>
    <property type="match status" value="1"/>
</dbReference>
<dbReference type="InterPro" id="IPR001940">
    <property type="entry name" value="Peptidase_S1C"/>
</dbReference>
<accession>A0ABU2BVV0</accession>
<evidence type="ECO:0000256" key="3">
    <source>
        <dbReference type="SAM" id="MobiDB-lite"/>
    </source>
</evidence>
<dbReference type="RefSeq" id="WP_310302122.1">
    <property type="nucleotide sequence ID" value="NZ_BAAAPS010000013.1"/>
</dbReference>
<dbReference type="Gene3D" id="2.40.10.120">
    <property type="match status" value="1"/>
</dbReference>
<dbReference type="SUPFAM" id="SSF50156">
    <property type="entry name" value="PDZ domain-like"/>
    <property type="match status" value="1"/>
</dbReference>
<feature type="region of interest" description="Disordered" evidence="3">
    <location>
        <begin position="161"/>
        <end position="197"/>
    </location>
</feature>
<keyword evidence="2 6" id="KW-0378">Hydrolase</keyword>
<evidence type="ECO:0000313" key="7">
    <source>
        <dbReference type="Proteomes" id="UP001183648"/>
    </source>
</evidence>
<dbReference type="InterPro" id="IPR051201">
    <property type="entry name" value="Chloro_Bact_Ser_Proteases"/>
</dbReference>
<dbReference type="PRINTS" id="PR00834">
    <property type="entry name" value="PROTEASES2C"/>
</dbReference>
<comment type="caution">
    <text evidence="6">The sequence shown here is derived from an EMBL/GenBank/DDBJ whole genome shotgun (WGS) entry which is preliminary data.</text>
</comment>
<feature type="compositionally biased region" description="Polar residues" evidence="3">
    <location>
        <begin position="164"/>
        <end position="178"/>
    </location>
</feature>
<keyword evidence="4" id="KW-1133">Transmembrane helix</keyword>
<keyword evidence="7" id="KW-1185">Reference proteome</keyword>
<dbReference type="EC" id="3.4.21.-" evidence="6"/>
<dbReference type="EMBL" id="JAVDYG010000001">
    <property type="protein sequence ID" value="MDR7362755.1"/>
    <property type="molecule type" value="Genomic_DNA"/>
</dbReference>
<feature type="transmembrane region" description="Helical" evidence="4">
    <location>
        <begin position="136"/>
        <end position="158"/>
    </location>
</feature>
<dbReference type="GO" id="GO:0008233">
    <property type="term" value="F:peptidase activity"/>
    <property type="evidence" value="ECO:0007669"/>
    <property type="project" value="UniProtKB-KW"/>
</dbReference>
<dbReference type="PROSITE" id="PS50106">
    <property type="entry name" value="PDZ"/>
    <property type="match status" value="1"/>
</dbReference>
<keyword evidence="4" id="KW-0812">Transmembrane</keyword>
<dbReference type="SMART" id="SM00228">
    <property type="entry name" value="PDZ"/>
    <property type="match status" value="1"/>
</dbReference>
<feature type="compositionally biased region" description="Basic and acidic residues" evidence="3">
    <location>
        <begin position="1"/>
        <end position="33"/>
    </location>
</feature>
<evidence type="ECO:0000313" key="6">
    <source>
        <dbReference type="EMBL" id="MDR7362755.1"/>
    </source>
</evidence>
<feature type="region of interest" description="Disordered" evidence="3">
    <location>
        <begin position="1"/>
        <end position="133"/>
    </location>
</feature>
<dbReference type="PANTHER" id="PTHR43343:SF3">
    <property type="entry name" value="PROTEASE DO-LIKE 8, CHLOROPLASTIC"/>
    <property type="match status" value="1"/>
</dbReference>
<protein>
    <submittedName>
        <fullName evidence="6">Serine protease PepD</fullName>
        <ecNumber evidence="6">3.4.21.-</ecNumber>
    </submittedName>
</protein>
<dbReference type="Pfam" id="PF13365">
    <property type="entry name" value="Trypsin_2"/>
    <property type="match status" value="1"/>
</dbReference>
<name>A0ABU2BVV0_9ACTN</name>
<evidence type="ECO:0000256" key="4">
    <source>
        <dbReference type="SAM" id="Phobius"/>
    </source>
</evidence>
<feature type="compositionally biased region" description="Low complexity" evidence="3">
    <location>
        <begin position="58"/>
        <end position="74"/>
    </location>
</feature>
<evidence type="ECO:0000259" key="5">
    <source>
        <dbReference type="PROSITE" id="PS50106"/>
    </source>
</evidence>
<dbReference type="InterPro" id="IPR036034">
    <property type="entry name" value="PDZ_sf"/>
</dbReference>
<reference evidence="6 7" key="1">
    <citation type="submission" date="2023-07" db="EMBL/GenBank/DDBJ databases">
        <title>Sequencing the genomes of 1000 actinobacteria strains.</title>
        <authorList>
            <person name="Klenk H.-P."/>
        </authorList>
    </citation>
    <scope>NUCLEOTIDE SEQUENCE [LARGE SCALE GENOMIC DNA]</scope>
    <source>
        <strain evidence="6 7">DSM 19426</strain>
    </source>
</reference>
<dbReference type="Pfam" id="PF13180">
    <property type="entry name" value="PDZ_2"/>
    <property type="match status" value="1"/>
</dbReference>
<feature type="compositionally biased region" description="Pro residues" evidence="3">
    <location>
        <begin position="91"/>
        <end position="102"/>
    </location>
</feature>
<evidence type="ECO:0000256" key="1">
    <source>
        <dbReference type="ARBA" id="ARBA00022670"/>
    </source>
</evidence>
<dbReference type="Gene3D" id="2.30.42.10">
    <property type="match status" value="1"/>
</dbReference>
<sequence>MTDHDPRDPQPTSDETHRDPQTPDPDERLHRYDPSAPDGTEQTAAVPPAGTWHREGRAASQEGASAGSQAGWEAPSAHSYDPAGSTGPATAPAPPVLPPPPAEHTSAFGPFTFRPDEPSDPAHVTRQERTRGRNRAAGVLVGALLLGSAGGVVGAAAYTAANGDQSPTGSLSAPTATVTTRTTSDDDSRTDSTDLPAAAGSAEAVAAKVLPSVVKINVSGSQGAGSGSGIILSSAGEILTNNHVTEIAKNGGRMTVSFNDGTTAPAKLVGDDPVTDLAVIKVDGVAGLTPAKLGDSDKLDVGEGVVAIGSPFGLQATVTSGIVSALNRPVSVGGDGGANESTTYPAIQTDAAINPGNSGGPLVNLAGQVVGINSSIRSSSDIGGEGGSIGLGFAIPISKVLPVVDQLRNGQSPTHARLGITVSDKGSSTDPTDNGLITGAGVEQVTPGSAGDKAGLEAGDVVTKVDDEPISSSESLVATIRGYRPGDKVTLTILRDGKTQTLDATLDSDVASTTS</sequence>
<dbReference type="InterPro" id="IPR009003">
    <property type="entry name" value="Peptidase_S1_PA"/>
</dbReference>
<organism evidence="6 7">
    <name type="scientific">Nocardioides marmoribigeumensis</name>
    <dbReference type="NCBI Taxonomy" id="433649"/>
    <lineage>
        <taxon>Bacteria</taxon>
        <taxon>Bacillati</taxon>
        <taxon>Actinomycetota</taxon>
        <taxon>Actinomycetes</taxon>
        <taxon>Propionibacteriales</taxon>
        <taxon>Nocardioidaceae</taxon>
        <taxon>Nocardioides</taxon>
    </lineage>
</organism>
<evidence type="ECO:0000256" key="2">
    <source>
        <dbReference type="ARBA" id="ARBA00022801"/>
    </source>
</evidence>
<gene>
    <name evidence="6" type="ORF">J2S63_002308</name>
</gene>
<feature type="domain" description="PDZ" evidence="5">
    <location>
        <begin position="403"/>
        <end position="497"/>
    </location>
</feature>
<dbReference type="SUPFAM" id="SSF50494">
    <property type="entry name" value="Trypsin-like serine proteases"/>
    <property type="match status" value="1"/>
</dbReference>
<feature type="compositionally biased region" description="Basic and acidic residues" evidence="3">
    <location>
        <begin position="183"/>
        <end position="192"/>
    </location>
</feature>
<keyword evidence="4" id="KW-0472">Membrane</keyword>